<dbReference type="PANTHER" id="PTHR43037:SF1">
    <property type="entry name" value="BLL1128 PROTEIN"/>
    <property type="match status" value="1"/>
</dbReference>
<reference evidence="4 5" key="1">
    <citation type="submission" date="2019-02" db="EMBL/GenBank/DDBJ databases">
        <title>Deep-cultivation of Planctomycetes and their phenomic and genomic characterization uncovers novel biology.</title>
        <authorList>
            <person name="Wiegand S."/>
            <person name="Jogler M."/>
            <person name="Boedeker C."/>
            <person name="Pinto D."/>
            <person name="Vollmers J."/>
            <person name="Rivas-Marin E."/>
            <person name="Kohn T."/>
            <person name="Peeters S.H."/>
            <person name="Heuer A."/>
            <person name="Rast P."/>
            <person name="Oberbeckmann S."/>
            <person name="Bunk B."/>
            <person name="Jeske O."/>
            <person name="Meyerdierks A."/>
            <person name="Storesund J.E."/>
            <person name="Kallscheuer N."/>
            <person name="Luecker S."/>
            <person name="Lage O.M."/>
            <person name="Pohl T."/>
            <person name="Merkel B.J."/>
            <person name="Hornburger P."/>
            <person name="Mueller R.-W."/>
            <person name="Bruemmer F."/>
            <person name="Labrenz M."/>
            <person name="Spormann A.M."/>
            <person name="Op den Camp H."/>
            <person name="Overmann J."/>
            <person name="Amann R."/>
            <person name="Jetten M.S.M."/>
            <person name="Mascher T."/>
            <person name="Medema M.H."/>
            <person name="Devos D.P."/>
            <person name="Kaster A.-K."/>
            <person name="Ovreas L."/>
            <person name="Rohde M."/>
            <person name="Galperin M.Y."/>
            <person name="Jogler C."/>
        </authorList>
    </citation>
    <scope>NUCLEOTIDE SEQUENCE [LARGE SCALE GENOMIC DNA]</scope>
    <source>
        <strain evidence="4 5">TBK1r</strain>
    </source>
</reference>
<feature type="domain" description="Peptidase S9 prolyl oligopeptidase catalytic" evidence="3">
    <location>
        <begin position="240"/>
        <end position="379"/>
    </location>
</feature>
<dbReference type="InterPro" id="IPR001375">
    <property type="entry name" value="Peptidase_S9_cat"/>
</dbReference>
<evidence type="ECO:0000313" key="4">
    <source>
        <dbReference type="EMBL" id="QDV82960.1"/>
    </source>
</evidence>
<evidence type="ECO:0000259" key="3">
    <source>
        <dbReference type="Pfam" id="PF00326"/>
    </source>
</evidence>
<dbReference type="GO" id="GO:0016787">
    <property type="term" value="F:hydrolase activity"/>
    <property type="evidence" value="ECO:0007669"/>
    <property type="project" value="UniProtKB-KW"/>
</dbReference>
<proteinExistence type="predicted"/>
<keyword evidence="5" id="KW-1185">Reference proteome</keyword>
<evidence type="ECO:0000256" key="2">
    <source>
        <dbReference type="SAM" id="SignalP"/>
    </source>
</evidence>
<accession>A0ABX5XPQ6</accession>
<dbReference type="Pfam" id="PF00326">
    <property type="entry name" value="Peptidase_S9"/>
    <property type="match status" value="1"/>
</dbReference>
<evidence type="ECO:0000256" key="1">
    <source>
        <dbReference type="ARBA" id="ARBA00022729"/>
    </source>
</evidence>
<dbReference type="Gene3D" id="3.40.50.1820">
    <property type="entry name" value="alpha/beta hydrolase"/>
    <property type="match status" value="1"/>
</dbReference>
<feature type="chain" id="PRO_5046090832" evidence="2">
    <location>
        <begin position="20"/>
        <end position="695"/>
    </location>
</feature>
<dbReference type="RefSeq" id="WP_419581154.1">
    <property type="nucleotide sequence ID" value="NZ_CP036432.1"/>
</dbReference>
<name>A0ABX5XPQ6_9BACT</name>
<dbReference type="InterPro" id="IPR050955">
    <property type="entry name" value="Plant_Biomass_Hydrol_Est"/>
</dbReference>
<keyword evidence="1 2" id="KW-0732">Signal</keyword>
<dbReference type="SUPFAM" id="SSF53474">
    <property type="entry name" value="alpha/beta-Hydrolases"/>
    <property type="match status" value="1"/>
</dbReference>
<sequence>MKFPLLVALCLWMASIAVADGPADNLADSVRPIPPLGEDLDDAQSQQLIDACQNVRRVWSELLGRAEEKARSGNKWQRAQHQQTLQTLSELTPEILVFPRAVELALEFKQFYQPNDFNNAVSLLEEAKRRIDVAGVTPQWSRVVGIGDGESQQLIIGGYQSKIDRSYQPYAVVVPAGYTHGDSRPRRLDIWFHGRGETLSEVSFLAKGRTSAGQYTPADTFVLHPYGRYSNAFKFAGEVDVLEALEHVRDHLPVDRSRTSVRGFSMGGAACWQFATHYADRFFAANPGAGFSETPEFLKSFQGEDLSSTPDYQRTLWRLYDCPHWSRNLVHCPTVAYSGEIDRQKQAADVMEASLARHGIDLVHVIGPQTAHKIHEDSKVEIEARMNALAASVQPTVPRTIDFTTQTLRYNRMHWVTVDGLKKHWDTAHVQAKFIDAESQTRIAVETSNVTHLRLDFAPGQWPGRLPERPIVVIDGSECQTPAVRSDRSWSAEFVRRDGRWLSGKIDEAGVRKRPGLQGPIDDAFMDSFLFVLPSKPCDDPALQAWVAAEAEHAQLHWRKHFRGDVQRVLDRQLTKEQIATHHLVLFGDPESNSVIARLADALPVKWNNDTIELGSKTWPRKAHAVAMIYPNPLSPDRYVVLNSGFTFREYDYLNNARQTPKLPDWAILEIDDGATMRDPGNVEAAGFFDERWKP</sequence>
<dbReference type="InterPro" id="IPR029058">
    <property type="entry name" value="AB_hydrolase_fold"/>
</dbReference>
<dbReference type="PANTHER" id="PTHR43037">
    <property type="entry name" value="UNNAMED PRODUCT-RELATED"/>
    <property type="match status" value="1"/>
</dbReference>
<feature type="signal peptide" evidence="2">
    <location>
        <begin position="1"/>
        <end position="19"/>
    </location>
</feature>
<dbReference type="EMBL" id="CP036432">
    <property type="protein sequence ID" value="QDV82960.1"/>
    <property type="molecule type" value="Genomic_DNA"/>
</dbReference>
<evidence type="ECO:0000313" key="5">
    <source>
        <dbReference type="Proteomes" id="UP000318081"/>
    </source>
</evidence>
<gene>
    <name evidence="4" type="ORF">TBK1r_18920</name>
</gene>
<organism evidence="4 5">
    <name type="scientific">Stieleria magnilauensis</name>
    <dbReference type="NCBI Taxonomy" id="2527963"/>
    <lineage>
        <taxon>Bacteria</taxon>
        <taxon>Pseudomonadati</taxon>
        <taxon>Planctomycetota</taxon>
        <taxon>Planctomycetia</taxon>
        <taxon>Pirellulales</taxon>
        <taxon>Pirellulaceae</taxon>
        <taxon>Stieleria</taxon>
    </lineage>
</organism>
<dbReference type="Proteomes" id="UP000318081">
    <property type="component" value="Chromosome"/>
</dbReference>
<keyword evidence="4" id="KW-0378">Hydrolase</keyword>
<protein>
    <submittedName>
        <fullName evidence="4">Alpha/beta hydrolase fold protein</fullName>
    </submittedName>
</protein>